<dbReference type="AlphaFoldDB" id="A0A4R8Q0Z0"/>
<dbReference type="Gene3D" id="2.60.120.260">
    <property type="entry name" value="Galactose-binding domain-like"/>
    <property type="match status" value="1"/>
</dbReference>
<keyword evidence="1" id="KW-0378">Hydrolase</keyword>
<evidence type="ECO:0000256" key="2">
    <source>
        <dbReference type="SAM" id="MobiDB-lite"/>
    </source>
</evidence>
<dbReference type="Pfam" id="PF08530">
    <property type="entry name" value="PepX_C"/>
    <property type="match status" value="1"/>
</dbReference>
<dbReference type="Pfam" id="PF02129">
    <property type="entry name" value="Peptidase_S15"/>
    <property type="match status" value="1"/>
</dbReference>
<evidence type="ECO:0000256" key="1">
    <source>
        <dbReference type="ARBA" id="ARBA00022801"/>
    </source>
</evidence>
<feature type="domain" description="Xaa-Pro dipeptidyl-peptidase C-terminal" evidence="3">
    <location>
        <begin position="319"/>
        <end position="572"/>
    </location>
</feature>
<evidence type="ECO:0000259" key="3">
    <source>
        <dbReference type="SMART" id="SM00939"/>
    </source>
</evidence>
<evidence type="ECO:0000313" key="5">
    <source>
        <dbReference type="Proteomes" id="UP000295083"/>
    </source>
</evidence>
<feature type="compositionally biased region" description="Polar residues" evidence="2">
    <location>
        <begin position="1"/>
        <end position="16"/>
    </location>
</feature>
<dbReference type="SUPFAM" id="SSF49785">
    <property type="entry name" value="Galactose-binding domain-like"/>
    <property type="match status" value="1"/>
</dbReference>
<feature type="region of interest" description="Disordered" evidence="2">
    <location>
        <begin position="1"/>
        <end position="43"/>
    </location>
</feature>
<protein>
    <submittedName>
        <fullName evidence="4">Putative serine esterase</fullName>
    </submittedName>
</protein>
<comment type="caution">
    <text evidence="4">The sequence shown here is derived from an EMBL/GenBank/DDBJ whole genome shotgun (WGS) entry which is preliminary data.</text>
</comment>
<dbReference type="InterPro" id="IPR050585">
    <property type="entry name" value="Xaa-Pro_dipeptidyl-ppase/CocE"/>
</dbReference>
<keyword evidence="5" id="KW-1185">Reference proteome</keyword>
<evidence type="ECO:0000313" key="4">
    <source>
        <dbReference type="EMBL" id="TDZ30490.1"/>
    </source>
</evidence>
<gene>
    <name evidence="4" type="ORF">C8035_v002863</name>
</gene>
<proteinExistence type="predicted"/>
<dbReference type="Gene3D" id="1.10.3020.20">
    <property type="match status" value="1"/>
</dbReference>
<dbReference type="InterPro" id="IPR000383">
    <property type="entry name" value="Xaa-Pro-like_dom"/>
</dbReference>
<dbReference type="Proteomes" id="UP000295083">
    <property type="component" value="Unassembled WGS sequence"/>
</dbReference>
<accession>A0A4R8Q0Z0</accession>
<dbReference type="SUPFAM" id="SSF53474">
    <property type="entry name" value="alpha/beta-Hydrolases"/>
    <property type="match status" value="1"/>
</dbReference>
<dbReference type="InterPro" id="IPR008979">
    <property type="entry name" value="Galactose-bd-like_sf"/>
</dbReference>
<dbReference type="GO" id="GO:0008239">
    <property type="term" value="F:dipeptidyl-peptidase activity"/>
    <property type="evidence" value="ECO:0007669"/>
    <property type="project" value="InterPro"/>
</dbReference>
<sequence>MAPFSVNSIQVIQHPTNRPPWEPKQPSRVELPAGSQKTPGSRPLPCDIILEADQFLTLRDGVRVRADIFRPKSEEKVPAVVMWSPYGKSGSSKLNLHAVPGRCGVPLSKLSGYESFEGLDPAEWVPKGYAIVNIDARGIGDSEGDVRAWGTAEGRDGHDAIEEVAKLPWSSGKIAMAGNSWLALCQWYIAAERPPHLTCIAPLEGSSDYLRESAGRGGIISTGFASMIHGVLHGRNEQEDIVAMLEKYPDCREYWDDKRARMDKIHVPAYILASFSTMLHTIGSFRGFEEIPHKNKWVAVHATQEWHDLYSKARTDDLQRYFDRYLKGIDNGWENTPPVRLGVLGLNKPPILDLPFDRLPWLAPLASTTQSQRLYLSPDLSLKETNEASSKTLGYKDTKRLQLSYVLPRSTSLIGPSKLVIHTSCPSKPDFDIYAQLRKRDKDGNELEHLNIPLEDLGFSNPKDIPNTNPMKYIGPTGRLRASKRKVAPELSQARWQTLAHDTDEPLEPGEIVRLEIWIWPTAIQFDAGEQLVLKISGHDMSLPEFDFLKQEPAEATPQLIHAGGQYESYLEVTLHT</sequence>
<dbReference type="Gene3D" id="3.40.50.1820">
    <property type="entry name" value="alpha/beta hydrolase"/>
    <property type="match status" value="1"/>
</dbReference>
<dbReference type="PANTHER" id="PTHR43056:SF10">
    <property type="entry name" value="COCE_NOND FAMILY, PUTATIVE (AFU_ORTHOLOGUE AFUA_7G00600)-RELATED"/>
    <property type="match status" value="1"/>
</dbReference>
<dbReference type="InterPro" id="IPR013736">
    <property type="entry name" value="Xaa-Pro_dipept_C"/>
</dbReference>
<dbReference type="NCBIfam" id="TIGR00976">
    <property type="entry name" value="CocE_NonD"/>
    <property type="match status" value="1"/>
</dbReference>
<organism evidence="4 5">
    <name type="scientific">Colletotrichum spinosum</name>
    <dbReference type="NCBI Taxonomy" id="1347390"/>
    <lineage>
        <taxon>Eukaryota</taxon>
        <taxon>Fungi</taxon>
        <taxon>Dikarya</taxon>
        <taxon>Ascomycota</taxon>
        <taxon>Pezizomycotina</taxon>
        <taxon>Sordariomycetes</taxon>
        <taxon>Hypocreomycetidae</taxon>
        <taxon>Glomerellales</taxon>
        <taxon>Glomerellaceae</taxon>
        <taxon>Colletotrichum</taxon>
        <taxon>Colletotrichum orbiculare species complex</taxon>
    </lineage>
</organism>
<reference evidence="4 5" key="1">
    <citation type="submission" date="2018-11" db="EMBL/GenBank/DDBJ databases">
        <title>Genome sequence and assembly of Colletotrichum spinosum.</title>
        <authorList>
            <person name="Gan P."/>
            <person name="Shirasu K."/>
        </authorList>
    </citation>
    <scope>NUCLEOTIDE SEQUENCE [LARGE SCALE GENOMIC DNA]</scope>
    <source>
        <strain evidence="4 5">CBS 515.97</strain>
    </source>
</reference>
<dbReference type="PANTHER" id="PTHR43056">
    <property type="entry name" value="PEPTIDASE S9 PROLYL OLIGOPEPTIDASE"/>
    <property type="match status" value="1"/>
</dbReference>
<name>A0A4R8Q0Z0_9PEZI</name>
<dbReference type="InterPro" id="IPR005674">
    <property type="entry name" value="CocE/Ser_esterase"/>
</dbReference>
<dbReference type="EMBL" id="QAPG01000129">
    <property type="protein sequence ID" value="TDZ30490.1"/>
    <property type="molecule type" value="Genomic_DNA"/>
</dbReference>
<dbReference type="InterPro" id="IPR029058">
    <property type="entry name" value="AB_hydrolase_fold"/>
</dbReference>
<dbReference type="SMART" id="SM00939">
    <property type="entry name" value="PepX_C"/>
    <property type="match status" value="1"/>
</dbReference>